<reference evidence="9 10" key="1">
    <citation type="submission" date="2018-05" db="EMBL/GenBank/DDBJ databases">
        <title>Genome comparison of Eubacterium sp.</title>
        <authorList>
            <person name="Feng Y."/>
            <person name="Sanchez-Andrea I."/>
            <person name="Stams A.J.M."/>
            <person name="De Vos W.M."/>
        </authorList>
    </citation>
    <scope>NUCLEOTIDE SEQUENCE [LARGE SCALE GENOMIC DNA]</scope>
    <source>
        <strain evidence="9 10">YI</strain>
    </source>
</reference>
<comment type="subcellular location">
    <subcellularLocation>
        <location evidence="1">Cell membrane</location>
        <topology evidence="1">Multi-pass membrane protein</topology>
    </subcellularLocation>
</comment>
<organism evidence="9 10">
    <name type="scientific">Eubacterium maltosivorans</name>
    <dbReference type="NCBI Taxonomy" id="2041044"/>
    <lineage>
        <taxon>Bacteria</taxon>
        <taxon>Bacillati</taxon>
        <taxon>Bacillota</taxon>
        <taxon>Clostridia</taxon>
        <taxon>Eubacteriales</taxon>
        <taxon>Eubacteriaceae</taxon>
        <taxon>Eubacterium</taxon>
    </lineage>
</organism>
<dbReference type="PANTHER" id="PTHR42920">
    <property type="entry name" value="OS03G0707200 PROTEIN-RELATED"/>
    <property type="match status" value="1"/>
</dbReference>
<dbReference type="PANTHER" id="PTHR42920:SF5">
    <property type="entry name" value="EAMA DOMAIN-CONTAINING PROTEIN"/>
    <property type="match status" value="1"/>
</dbReference>
<dbReference type="Proteomes" id="UP000218387">
    <property type="component" value="Chromosome"/>
</dbReference>
<evidence type="ECO:0000313" key="10">
    <source>
        <dbReference type="Proteomes" id="UP000218387"/>
    </source>
</evidence>
<dbReference type="KEGG" id="emt:CPZ25_015605"/>
<feature type="transmembrane region" description="Helical" evidence="7">
    <location>
        <begin position="205"/>
        <end position="227"/>
    </location>
</feature>
<feature type="transmembrane region" description="Helical" evidence="7">
    <location>
        <begin position="122"/>
        <end position="140"/>
    </location>
</feature>
<feature type="transmembrane region" description="Helical" evidence="7">
    <location>
        <begin position="12"/>
        <end position="32"/>
    </location>
</feature>
<keyword evidence="3" id="KW-1003">Cell membrane</keyword>
<feature type="domain" description="EamA" evidence="8">
    <location>
        <begin position="148"/>
        <end position="281"/>
    </location>
</feature>
<keyword evidence="10" id="KW-1185">Reference proteome</keyword>
<keyword evidence="4 7" id="KW-0812">Transmembrane</keyword>
<dbReference type="InterPro" id="IPR051258">
    <property type="entry name" value="Diverse_Substrate_Transporter"/>
</dbReference>
<gene>
    <name evidence="9" type="ORF">CPZ25_015605</name>
</gene>
<dbReference type="AlphaFoldDB" id="A0A4P9CAT6"/>
<dbReference type="EMBL" id="CP029487">
    <property type="protein sequence ID" value="QCT72694.1"/>
    <property type="molecule type" value="Genomic_DNA"/>
</dbReference>
<evidence type="ECO:0000256" key="4">
    <source>
        <dbReference type="ARBA" id="ARBA00022692"/>
    </source>
</evidence>
<feature type="transmembrane region" description="Helical" evidence="7">
    <location>
        <begin position="99"/>
        <end position="115"/>
    </location>
</feature>
<feature type="domain" description="EamA" evidence="8">
    <location>
        <begin position="9"/>
        <end position="139"/>
    </location>
</feature>
<dbReference type="InterPro" id="IPR000620">
    <property type="entry name" value="EamA_dom"/>
</dbReference>
<keyword evidence="5 7" id="KW-1133">Transmembrane helix</keyword>
<evidence type="ECO:0000256" key="6">
    <source>
        <dbReference type="ARBA" id="ARBA00023136"/>
    </source>
</evidence>
<feature type="transmembrane region" description="Helical" evidence="7">
    <location>
        <begin position="239"/>
        <end position="260"/>
    </location>
</feature>
<feature type="transmembrane region" description="Helical" evidence="7">
    <location>
        <begin position="178"/>
        <end position="199"/>
    </location>
</feature>
<sequence>MQTKTKTKLADLALITVALIWGVGFIASKAALVTITPLWVMTFRFLGSGILLLILFLKRVRWLDRRTVLMGMVVGSFMFAGMVFQTIGLDHTTASNQAFLIPSYVVLVPFVSWMMTRTRPRALDVAAALLTFVGVAVISLKPDFSMNLGDALTLAFAVVYSFQIVFLGLFVKETDVMSFTVVQMLTAGALSLFAALIFAPPLAGVSVSSALGIVYLVVFNTAVAFLIQNIAQQYTTSTHASLLISLESVFGLIVSVIFLHDPFGPRMALGCGLVFAAVLLSKLELKKEKEPLSLK</sequence>
<dbReference type="SUPFAM" id="SSF103481">
    <property type="entry name" value="Multidrug resistance efflux transporter EmrE"/>
    <property type="match status" value="2"/>
</dbReference>
<evidence type="ECO:0000256" key="3">
    <source>
        <dbReference type="ARBA" id="ARBA00022475"/>
    </source>
</evidence>
<dbReference type="Pfam" id="PF00892">
    <property type="entry name" value="EamA"/>
    <property type="match status" value="2"/>
</dbReference>
<dbReference type="RefSeq" id="WP_096919211.1">
    <property type="nucleotide sequence ID" value="NZ_CP029487.1"/>
</dbReference>
<feature type="transmembrane region" description="Helical" evidence="7">
    <location>
        <begin position="38"/>
        <end position="57"/>
    </location>
</feature>
<comment type="similarity">
    <text evidence="2">Belongs to the EamA transporter family.</text>
</comment>
<proteinExistence type="inferred from homology"/>
<feature type="transmembrane region" description="Helical" evidence="7">
    <location>
        <begin position="266"/>
        <end position="285"/>
    </location>
</feature>
<evidence type="ECO:0000256" key="2">
    <source>
        <dbReference type="ARBA" id="ARBA00007362"/>
    </source>
</evidence>
<keyword evidence="6 7" id="KW-0472">Membrane</keyword>
<evidence type="ECO:0000256" key="7">
    <source>
        <dbReference type="SAM" id="Phobius"/>
    </source>
</evidence>
<evidence type="ECO:0000313" key="9">
    <source>
        <dbReference type="EMBL" id="QCT72694.1"/>
    </source>
</evidence>
<evidence type="ECO:0000259" key="8">
    <source>
        <dbReference type="Pfam" id="PF00892"/>
    </source>
</evidence>
<feature type="transmembrane region" description="Helical" evidence="7">
    <location>
        <begin position="152"/>
        <end position="171"/>
    </location>
</feature>
<dbReference type="GO" id="GO:0005886">
    <property type="term" value="C:plasma membrane"/>
    <property type="evidence" value="ECO:0007669"/>
    <property type="project" value="UniProtKB-SubCell"/>
</dbReference>
<dbReference type="InterPro" id="IPR037185">
    <property type="entry name" value="EmrE-like"/>
</dbReference>
<accession>A0A4P9CAT6</accession>
<evidence type="ECO:0000256" key="5">
    <source>
        <dbReference type="ARBA" id="ARBA00022989"/>
    </source>
</evidence>
<feature type="transmembrane region" description="Helical" evidence="7">
    <location>
        <begin position="69"/>
        <end position="87"/>
    </location>
</feature>
<name>A0A4P9CAT6_EUBML</name>
<protein>
    <submittedName>
        <fullName evidence="9">EamA/RhaT family transporter</fullName>
    </submittedName>
</protein>
<evidence type="ECO:0000256" key="1">
    <source>
        <dbReference type="ARBA" id="ARBA00004651"/>
    </source>
</evidence>